<dbReference type="GO" id="GO:0030246">
    <property type="term" value="F:carbohydrate binding"/>
    <property type="evidence" value="ECO:0007669"/>
    <property type="project" value="Ensembl"/>
</dbReference>
<dbReference type="GO" id="GO:0061484">
    <property type="term" value="P:hematopoietic stem cell homeostasis"/>
    <property type="evidence" value="ECO:0007669"/>
    <property type="project" value="Ensembl"/>
</dbReference>
<dbReference type="Ensembl" id="ENSSVLT00005012096.1">
    <property type="protein sequence ID" value="ENSSVLP00005010936.1"/>
    <property type="gene ID" value="ENSSVLG00005008557.1"/>
</dbReference>
<dbReference type="OrthoDB" id="9632909at2759"/>
<dbReference type="GO" id="GO:0098609">
    <property type="term" value="P:cell-cell adhesion"/>
    <property type="evidence" value="ECO:0007669"/>
    <property type="project" value="Ensembl"/>
</dbReference>
<feature type="chain" id="PRO_5034845721" evidence="3">
    <location>
        <begin position="19"/>
        <end position="265"/>
    </location>
</feature>
<organism evidence="4 5">
    <name type="scientific">Sciurus vulgaris</name>
    <name type="common">Eurasian red squirrel</name>
    <dbReference type="NCBI Taxonomy" id="55149"/>
    <lineage>
        <taxon>Eukaryota</taxon>
        <taxon>Metazoa</taxon>
        <taxon>Chordata</taxon>
        <taxon>Craniata</taxon>
        <taxon>Vertebrata</taxon>
        <taxon>Euteleostomi</taxon>
        <taxon>Mammalia</taxon>
        <taxon>Eutheria</taxon>
        <taxon>Euarchontoglires</taxon>
        <taxon>Glires</taxon>
        <taxon>Rodentia</taxon>
        <taxon>Sciuromorpha</taxon>
        <taxon>Sciuridae</taxon>
        <taxon>Sciurinae</taxon>
        <taxon>Sciurini</taxon>
        <taxon>Sciurus</taxon>
    </lineage>
</organism>
<dbReference type="AlphaFoldDB" id="A0A8D2B4S9"/>
<feature type="signal peptide" evidence="3">
    <location>
        <begin position="1"/>
        <end position="18"/>
    </location>
</feature>
<gene>
    <name evidence="4" type="primary">EMCN</name>
</gene>
<dbReference type="InterPro" id="IPR010740">
    <property type="entry name" value="Endomucin"/>
</dbReference>
<keyword evidence="2" id="KW-0472">Membrane</keyword>
<evidence type="ECO:0000256" key="2">
    <source>
        <dbReference type="SAM" id="Phobius"/>
    </source>
</evidence>
<proteinExistence type="predicted"/>
<feature type="compositionally biased region" description="Low complexity" evidence="1">
    <location>
        <begin position="118"/>
        <end position="136"/>
    </location>
</feature>
<dbReference type="PANTHER" id="PTHR15869">
    <property type="entry name" value="ENDOMUCIN-RELATED"/>
    <property type="match status" value="1"/>
</dbReference>
<protein>
    <submittedName>
        <fullName evidence="4">Endomucin</fullName>
    </submittedName>
</protein>
<dbReference type="GO" id="GO:0030155">
    <property type="term" value="P:regulation of cell adhesion"/>
    <property type="evidence" value="ECO:0007669"/>
    <property type="project" value="Ensembl"/>
</dbReference>
<accession>A0A8D2B4S9</accession>
<feature type="compositionally biased region" description="Polar residues" evidence="1">
    <location>
        <begin position="47"/>
        <end position="88"/>
    </location>
</feature>
<dbReference type="GO" id="GO:0001525">
    <property type="term" value="P:angiogenesis"/>
    <property type="evidence" value="ECO:0007669"/>
    <property type="project" value="Ensembl"/>
</dbReference>
<dbReference type="GO" id="GO:0005886">
    <property type="term" value="C:plasma membrane"/>
    <property type="evidence" value="ECO:0007669"/>
    <property type="project" value="Ensembl"/>
</dbReference>
<dbReference type="GeneTree" id="ENSGT00390000012139"/>
<name>A0A8D2B4S9_SCIVU</name>
<sequence length="265" mass="28034">MQLLQVTTLFLLFSLCSCENNTDVSTTFTTASSSTVSTKEKPVLTAKTVSPPNSDTELSAETSLNGTTNSELSNTSLVPETVTSLTTAKSEELETTTQNVTKSELITTKGTVTNPPLSNATSTTQSSQNETESQSSFKTSAIPVSTQKPDASPSKTTILSSTSITSSSYISPQVIGTEDEKYANSSSTSSSYSSIILPVVIALIVITLSVFVVVGLYRMCWKTDPGTPENGNDQPQSDKESVKLLTVKTISNESGEHSAQGKTKN</sequence>
<keyword evidence="2" id="KW-0812">Transmembrane</keyword>
<reference evidence="4" key="1">
    <citation type="submission" date="2025-08" db="UniProtKB">
        <authorList>
            <consortium name="Ensembl"/>
        </authorList>
    </citation>
    <scope>IDENTIFICATION</scope>
</reference>
<feature type="compositionally biased region" description="Polar residues" evidence="1">
    <location>
        <begin position="137"/>
        <end position="149"/>
    </location>
</feature>
<reference evidence="4" key="2">
    <citation type="submission" date="2025-09" db="UniProtKB">
        <authorList>
            <consortium name="Ensembl"/>
        </authorList>
    </citation>
    <scope>IDENTIFICATION</scope>
</reference>
<evidence type="ECO:0000256" key="3">
    <source>
        <dbReference type="SAM" id="SignalP"/>
    </source>
</evidence>
<evidence type="ECO:0000256" key="1">
    <source>
        <dbReference type="SAM" id="MobiDB-lite"/>
    </source>
</evidence>
<feature type="transmembrane region" description="Helical" evidence="2">
    <location>
        <begin position="195"/>
        <end position="217"/>
    </location>
</feature>
<keyword evidence="5" id="KW-1185">Reference proteome</keyword>
<evidence type="ECO:0000313" key="4">
    <source>
        <dbReference type="Ensembl" id="ENSSVLP00005010936.1"/>
    </source>
</evidence>
<dbReference type="Pfam" id="PF07010">
    <property type="entry name" value="Endomucin"/>
    <property type="match status" value="1"/>
</dbReference>
<evidence type="ECO:0000313" key="5">
    <source>
        <dbReference type="Proteomes" id="UP000694564"/>
    </source>
</evidence>
<keyword evidence="2" id="KW-1133">Transmembrane helix</keyword>
<feature type="region of interest" description="Disordered" evidence="1">
    <location>
        <begin position="46"/>
        <end position="159"/>
    </location>
</feature>
<feature type="compositionally biased region" description="Polar residues" evidence="1">
    <location>
        <begin position="95"/>
        <end position="117"/>
    </location>
</feature>
<keyword evidence="3" id="KW-0732">Signal</keyword>
<dbReference type="PANTHER" id="PTHR15869:SF0">
    <property type="entry name" value="ENDOMUCIN"/>
    <property type="match status" value="1"/>
</dbReference>
<dbReference type="Proteomes" id="UP000694564">
    <property type="component" value="Chromosome 9"/>
</dbReference>